<dbReference type="GO" id="GO:0003677">
    <property type="term" value="F:DNA binding"/>
    <property type="evidence" value="ECO:0007669"/>
    <property type="project" value="InterPro"/>
</dbReference>
<proteinExistence type="predicted"/>
<dbReference type="RefSeq" id="WP_136726669.1">
    <property type="nucleotide sequence ID" value="NZ_SUMC01000030.1"/>
</dbReference>
<reference evidence="3 4" key="1">
    <citation type="submission" date="2019-04" db="EMBL/GenBank/DDBJ databases">
        <title>Streptomyces oryziradicis sp. nov., a novel actinomycete isolated from rhizosphere soil of rice (Oryza sativa L.).</title>
        <authorList>
            <person name="Li C."/>
        </authorList>
    </citation>
    <scope>NUCLEOTIDE SEQUENCE [LARGE SCALE GENOMIC DNA]</scope>
    <source>
        <strain evidence="3 4">NEAU-C40</strain>
    </source>
</reference>
<dbReference type="SMART" id="SM00530">
    <property type="entry name" value="HTH_XRE"/>
    <property type="match status" value="1"/>
</dbReference>
<feature type="domain" description="HTH cro/C1-type" evidence="2">
    <location>
        <begin position="18"/>
        <end position="77"/>
    </location>
</feature>
<evidence type="ECO:0000259" key="2">
    <source>
        <dbReference type="PROSITE" id="PS50943"/>
    </source>
</evidence>
<feature type="region of interest" description="Disordered" evidence="1">
    <location>
        <begin position="139"/>
        <end position="169"/>
    </location>
</feature>
<protein>
    <submittedName>
        <fullName evidence="3">Helix-turn-helix transcriptional regulator</fullName>
    </submittedName>
</protein>
<dbReference type="Proteomes" id="UP000305778">
    <property type="component" value="Unassembled WGS sequence"/>
</dbReference>
<dbReference type="InterPro" id="IPR001387">
    <property type="entry name" value="Cro/C1-type_HTH"/>
</dbReference>
<dbReference type="SUPFAM" id="SSF47413">
    <property type="entry name" value="lambda repressor-like DNA-binding domains"/>
    <property type="match status" value="1"/>
</dbReference>
<name>A0A4U0SI08_9ACTN</name>
<dbReference type="Gene3D" id="1.10.260.40">
    <property type="entry name" value="lambda repressor-like DNA-binding domains"/>
    <property type="match status" value="1"/>
</dbReference>
<organism evidence="3 4">
    <name type="scientific">Actinacidiphila oryziradicis</name>
    <dbReference type="NCBI Taxonomy" id="2571141"/>
    <lineage>
        <taxon>Bacteria</taxon>
        <taxon>Bacillati</taxon>
        <taxon>Actinomycetota</taxon>
        <taxon>Actinomycetes</taxon>
        <taxon>Kitasatosporales</taxon>
        <taxon>Streptomycetaceae</taxon>
        <taxon>Actinacidiphila</taxon>
    </lineage>
</organism>
<dbReference type="Pfam" id="PF13560">
    <property type="entry name" value="HTH_31"/>
    <property type="match status" value="1"/>
</dbReference>
<evidence type="ECO:0000313" key="3">
    <source>
        <dbReference type="EMBL" id="TKA08498.1"/>
    </source>
</evidence>
<accession>A0A4U0SI08</accession>
<gene>
    <name evidence="3" type="ORF">FCI23_27715</name>
</gene>
<sequence length="169" mass="19095">METPSGRLSGEALVAHNLRVLRKAARLSQDDVAERMNRLGFKFHQTQVAKIERNARPVRYDEVIGLAKALGVPLFPFMTEAVASEGEPEYELQEAAFRVEAADQEWRNSHDLEQAAKARLTEAEREYAEIAERLGIEAPDFQPDFEFYPAPNSPDDPLREDADEQAPDQ</sequence>
<dbReference type="AlphaFoldDB" id="A0A4U0SI08"/>
<dbReference type="OrthoDB" id="4158323at2"/>
<dbReference type="InterPro" id="IPR010982">
    <property type="entry name" value="Lambda_DNA-bd_dom_sf"/>
</dbReference>
<evidence type="ECO:0000313" key="4">
    <source>
        <dbReference type="Proteomes" id="UP000305778"/>
    </source>
</evidence>
<keyword evidence="4" id="KW-1185">Reference proteome</keyword>
<dbReference type="PROSITE" id="PS50943">
    <property type="entry name" value="HTH_CROC1"/>
    <property type="match status" value="1"/>
</dbReference>
<comment type="caution">
    <text evidence="3">The sequence shown here is derived from an EMBL/GenBank/DDBJ whole genome shotgun (WGS) entry which is preliminary data.</text>
</comment>
<evidence type="ECO:0000256" key="1">
    <source>
        <dbReference type="SAM" id="MobiDB-lite"/>
    </source>
</evidence>
<dbReference type="CDD" id="cd00093">
    <property type="entry name" value="HTH_XRE"/>
    <property type="match status" value="1"/>
</dbReference>
<dbReference type="EMBL" id="SUMC01000030">
    <property type="protein sequence ID" value="TKA08498.1"/>
    <property type="molecule type" value="Genomic_DNA"/>
</dbReference>